<proteinExistence type="predicted"/>
<evidence type="ECO:0000313" key="1">
    <source>
        <dbReference type="EMBL" id="KAJ8647418.1"/>
    </source>
</evidence>
<sequence>MEREAKRRGKETTVVMPGIESEQEKKRLEAYGELTSQTSMGNMREHGEYERERERERFTMVSNVIDYDWELPSSNGVTTVVLVGRTGNGKSATGNSILGRKAFKFKTSSNGVTSVCEMHGSILEDGHVLNVIDTPGLFDFSDKSELIGNEIVKCIEMAKDGIHAVLFVFSVRNRFSREEEAVLQCLQNIFGEKITDYVIVVFTGGDDLEENEETLEDYLGNHCPEPLQNILQSCEQRVVLFDNRTDDRTTKAKQVDQLLSLVNMVVDVNGGQPYSDEIFKQAKEMEALKQHNGNETPEIELMHNKKYEDQLKQINETVELKLKLTTECLLRQLAEDKAARLEAQKAAEECHEQSVKENLQLVETLKSAQHEIEHLRGLVERGGCFIL</sequence>
<accession>A0ACC2MPL4</accession>
<comment type="caution">
    <text evidence="1">The sequence shown here is derived from an EMBL/GenBank/DDBJ whole genome shotgun (WGS) entry which is preliminary data.</text>
</comment>
<reference evidence="1 2" key="1">
    <citation type="journal article" date="2022" name="Hortic Res">
        <title>A haplotype resolved chromosomal level avocado genome allows analysis of novel avocado genes.</title>
        <authorList>
            <person name="Nath O."/>
            <person name="Fletcher S.J."/>
            <person name="Hayward A."/>
            <person name="Shaw L.M."/>
            <person name="Masouleh A.K."/>
            <person name="Furtado A."/>
            <person name="Henry R.J."/>
            <person name="Mitter N."/>
        </authorList>
    </citation>
    <scope>NUCLEOTIDE SEQUENCE [LARGE SCALE GENOMIC DNA]</scope>
    <source>
        <strain evidence="2">cv. Hass</strain>
    </source>
</reference>
<keyword evidence="2" id="KW-1185">Reference proteome</keyword>
<evidence type="ECO:0000313" key="2">
    <source>
        <dbReference type="Proteomes" id="UP001234297"/>
    </source>
</evidence>
<protein>
    <submittedName>
        <fullName evidence="1">Uncharacterized protein</fullName>
    </submittedName>
</protein>
<gene>
    <name evidence="1" type="ORF">MRB53_000441</name>
</gene>
<organism evidence="1 2">
    <name type="scientific">Persea americana</name>
    <name type="common">Avocado</name>
    <dbReference type="NCBI Taxonomy" id="3435"/>
    <lineage>
        <taxon>Eukaryota</taxon>
        <taxon>Viridiplantae</taxon>
        <taxon>Streptophyta</taxon>
        <taxon>Embryophyta</taxon>
        <taxon>Tracheophyta</taxon>
        <taxon>Spermatophyta</taxon>
        <taxon>Magnoliopsida</taxon>
        <taxon>Magnoliidae</taxon>
        <taxon>Laurales</taxon>
        <taxon>Lauraceae</taxon>
        <taxon>Persea</taxon>
    </lineage>
</organism>
<name>A0ACC2MPL4_PERAE</name>
<dbReference type="EMBL" id="CM056809">
    <property type="protein sequence ID" value="KAJ8647418.1"/>
    <property type="molecule type" value="Genomic_DNA"/>
</dbReference>
<dbReference type="Proteomes" id="UP001234297">
    <property type="component" value="Chromosome 1"/>
</dbReference>